<sequence length="110" mass="11870">MALPIGSGFYTGDIPGRIIPKKNVPNVSTDTLSNAIANQKPAEFVKSSPAGVDLAAKLSLHTNNTQTQYTQTIYDQPSPKVSRAISTYTEFANLDRRAEVQSLIGVDIYA</sequence>
<dbReference type="OrthoDB" id="6309773at2"/>
<dbReference type="AlphaFoldDB" id="A0A0N1EII8"/>
<name>A0A0N1EII8_9GAMM</name>
<keyword evidence="2" id="KW-1185">Reference proteome</keyword>
<dbReference type="Proteomes" id="UP000037848">
    <property type="component" value="Unassembled WGS sequence"/>
</dbReference>
<comment type="caution">
    <text evidence="1">The sequence shown here is derived from an EMBL/GenBank/DDBJ whole genome shotgun (WGS) entry which is preliminary data.</text>
</comment>
<proteinExistence type="predicted"/>
<reference evidence="1 2" key="1">
    <citation type="submission" date="2015-08" db="EMBL/GenBank/DDBJ databases">
        <title>Draft Genome Sequence of Pseudoalteromonas porphyrae UCD-SED14.</title>
        <authorList>
            <person name="Coil D.A."/>
            <person name="Jospin G."/>
            <person name="Lee R.D."/>
            <person name="Eisen J.A."/>
        </authorList>
    </citation>
    <scope>NUCLEOTIDE SEQUENCE [LARGE SCALE GENOMIC DNA]</scope>
    <source>
        <strain evidence="1 2">UCD-SED14</strain>
    </source>
</reference>
<gene>
    <name evidence="1" type="ORF">ADS77_12045</name>
</gene>
<dbReference type="EMBL" id="LHPH01000013">
    <property type="protein sequence ID" value="KPH62433.1"/>
    <property type="molecule type" value="Genomic_DNA"/>
</dbReference>
<dbReference type="PATRIC" id="fig|187330.3.peg.830"/>
<evidence type="ECO:0000313" key="2">
    <source>
        <dbReference type="Proteomes" id="UP000037848"/>
    </source>
</evidence>
<organism evidence="1 2">
    <name type="scientific">Pseudoalteromonas porphyrae</name>
    <dbReference type="NCBI Taxonomy" id="187330"/>
    <lineage>
        <taxon>Bacteria</taxon>
        <taxon>Pseudomonadati</taxon>
        <taxon>Pseudomonadota</taxon>
        <taxon>Gammaproteobacteria</taxon>
        <taxon>Alteromonadales</taxon>
        <taxon>Pseudoalteromonadaceae</taxon>
        <taxon>Pseudoalteromonas</taxon>
    </lineage>
</organism>
<protein>
    <submittedName>
        <fullName evidence="1">Uncharacterized protein</fullName>
    </submittedName>
</protein>
<accession>A0A0N1EII8</accession>
<dbReference type="RefSeq" id="WP_054454633.1">
    <property type="nucleotide sequence ID" value="NZ_LHPH01000013.1"/>
</dbReference>
<dbReference type="STRING" id="187330.AMS58_04045"/>
<evidence type="ECO:0000313" key="1">
    <source>
        <dbReference type="EMBL" id="KPH62433.1"/>
    </source>
</evidence>